<accession>A0A4Q1C435</accession>
<proteinExistence type="inferred from homology"/>
<sequence length="379" mass="41554">MPSHFQLLKTDTATAARRGRLQTLHGVIETPIFMPVGTQGTVKAVTPVQLREVGAQIILGNTYHLNLRPGSELVRDMGGLHKFMGWDGPILTDSGGFQVFSLSKLRNIQDDGIAFQSHLDGAKLFLGPREVMTIQANLGSDIAMVIDECPPWPCTRDECRAAVDRSYRWAKLCKQIATDNGFLAGGHHVFAIAQGSTYDDLRREAAESLAELDFPGYAVGGVSVGEPEPEMLKQVAATTPFMPAGKPRYTMGLGTPSQILKMIGLGVDMFDCVHPTRVSRNGAAFTPDGMINLRNERYRADSSPLVEGLDNYTCRQFSRAYLRHLVMANEILASTLLTIHNLHFYLDLVAQARARIEAGDFAAWSKAWISRYEAGEASG</sequence>
<name>A0A4Q1C435_9BACT</name>
<feature type="binding site" evidence="4">
    <location>
        <position position="221"/>
    </location>
    <ligand>
        <name>substrate</name>
    </ligand>
</feature>
<comment type="pathway">
    <text evidence="4">tRNA modification; tRNA-queuosine biosynthesis.</text>
</comment>
<dbReference type="Pfam" id="PF01702">
    <property type="entry name" value="TGT"/>
    <property type="match status" value="1"/>
</dbReference>
<dbReference type="AlphaFoldDB" id="A0A4Q1C435"/>
<dbReference type="Gene3D" id="3.20.20.105">
    <property type="entry name" value="Queuine tRNA-ribosyltransferase-like"/>
    <property type="match status" value="1"/>
</dbReference>
<dbReference type="NCBIfam" id="TIGR00430">
    <property type="entry name" value="Q_tRNA_tgt"/>
    <property type="match status" value="1"/>
</dbReference>
<comment type="caution">
    <text evidence="4">Lacks conserved residue(s) required for the propagation of feature annotation.</text>
</comment>
<dbReference type="InterPro" id="IPR002616">
    <property type="entry name" value="tRNA_ribo_trans-like"/>
</dbReference>
<feature type="active site" description="Nucleophile" evidence="4">
    <location>
        <position position="271"/>
    </location>
</feature>
<dbReference type="UniPathway" id="UPA00392"/>
<dbReference type="PANTHER" id="PTHR46499:SF1">
    <property type="entry name" value="QUEUINE TRNA-RIBOSYLTRANSFERASE"/>
    <property type="match status" value="1"/>
</dbReference>
<dbReference type="EMBL" id="SDHX01000002">
    <property type="protein sequence ID" value="RXK53164.1"/>
    <property type="molecule type" value="Genomic_DNA"/>
</dbReference>
<evidence type="ECO:0000256" key="2">
    <source>
        <dbReference type="ARBA" id="ARBA00022679"/>
    </source>
</evidence>
<feature type="binding site" evidence="4">
    <location>
        <begin position="93"/>
        <end position="97"/>
    </location>
    <ligand>
        <name>substrate</name>
    </ligand>
</feature>
<evidence type="ECO:0000313" key="6">
    <source>
        <dbReference type="EMBL" id="RXK53164.1"/>
    </source>
</evidence>
<evidence type="ECO:0000256" key="4">
    <source>
        <dbReference type="HAMAP-Rule" id="MF_00168"/>
    </source>
</evidence>
<dbReference type="EC" id="2.4.2.29" evidence="4"/>
<dbReference type="SUPFAM" id="SSF51713">
    <property type="entry name" value="tRNA-guanine transglycosylase"/>
    <property type="match status" value="1"/>
</dbReference>
<dbReference type="OrthoDB" id="9805417at2"/>
<dbReference type="NCBIfam" id="TIGR00449">
    <property type="entry name" value="tgt_general"/>
    <property type="match status" value="1"/>
</dbReference>
<feature type="active site" description="Proton acceptor" evidence="4">
    <location>
        <position position="93"/>
    </location>
</feature>
<evidence type="ECO:0000256" key="3">
    <source>
        <dbReference type="ARBA" id="ARBA00022694"/>
    </source>
</evidence>
<keyword evidence="1 4" id="KW-0328">Glycosyltransferase</keyword>
<feature type="binding site" evidence="4">
    <location>
        <position position="147"/>
    </location>
    <ligand>
        <name>substrate</name>
    </ligand>
</feature>
<comment type="catalytic activity">
    <reaction evidence="4">
        <text>7-aminomethyl-7-carbaguanine + guanosine(34) in tRNA = 7-aminomethyl-7-carbaguanosine(34) in tRNA + guanine</text>
        <dbReference type="Rhea" id="RHEA:24104"/>
        <dbReference type="Rhea" id="RHEA-COMP:10341"/>
        <dbReference type="Rhea" id="RHEA-COMP:10342"/>
        <dbReference type="ChEBI" id="CHEBI:16235"/>
        <dbReference type="ChEBI" id="CHEBI:58703"/>
        <dbReference type="ChEBI" id="CHEBI:74269"/>
        <dbReference type="ChEBI" id="CHEBI:82833"/>
        <dbReference type="EC" id="2.4.2.29"/>
    </reaction>
</comment>
<comment type="subunit">
    <text evidence="4">Homodimer. Within each dimer, one monomer is responsible for RNA recognition and catalysis, while the other monomer binds to the replacement base PreQ1.</text>
</comment>
<feature type="binding site" evidence="4">
    <location>
        <position position="194"/>
    </location>
    <ligand>
        <name>substrate</name>
    </ligand>
</feature>
<organism evidence="6 7">
    <name type="scientific">Oleiharenicola lentus</name>
    <dbReference type="NCBI Taxonomy" id="2508720"/>
    <lineage>
        <taxon>Bacteria</taxon>
        <taxon>Pseudomonadati</taxon>
        <taxon>Verrucomicrobiota</taxon>
        <taxon>Opitutia</taxon>
        <taxon>Opitutales</taxon>
        <taxon>Opitutaceae</taxon>
        <taxon>Oleiharenicola</taxon>
    </lineage>
</organism>
<comment type="function">
    <text evidence="4">Catalyzes the base-exchange of a guanine (G) residue with the queuine precursor 7-aminomethyl-7-deazaguanine (PreQ1) at position 34 (anticodon wobble position) in tRNAs with GU(N) anticodons (tRNA-Asp, -Asn, -His and -Tyr). Catalysis occurs through a double-displacement mechanism. The nucleophile active site attacks the C1' of nucleotide 34 to detach the guanine base from the RNA, forming a covalent enzyme-RNA intermediate. The proton acceptor active site deprotonates the incoming PreQ1, allowing a nucleophilic attack on the C1' of the ribose to form the product. After dissociation, two additional enzymatic reactions on the tRNA convert PreQ1 to queuine (Q), resulting in the hypermodified nucleoside queuosine (7-(((4,5-cis-dihydroxy-2-cyclopenten-1-yl)amino)methyl)-7-deazaguanosine).</text>
</comment>
<dbReference type="InterPro" id="IPR036511">
    <property type="entry name" value="TGT-like_sf"/>
</dbReference>
<keyword evidence="3 4" id="KW-0819">tRNA processing</keyword>
<feature type="region of interest" description="RNA binding; important for wobble base 34 recognition" evidence="4">
    <location>
        <begin position="276"/>
        <end position="280"/>
    </location>
</feature>
<dbReference type="InterPro" id="IPR050076">
    <property type="entry name" value="ArchSynthase1/Queuine_TRR"/>
</dbReference>
<evidence type="ECO:0000313" key="7">
    <source>
        <dbReference type="Proteomes" id="UP000290218"/>
    </source>
</evidence>
<comment type="similarity">
    <text evidence="4">Belongs to the queuine tRNA-ribosyltransferase family.</text>
</comment>
<feature type="domain" description="tRNA-guanine(15) transglycosylase-like" evidence="5">
    <location>
        <begin position="14"/>
        <end position="373"/>
    </location>
</feature>
<dbReference type="RefSeq" id="WP_129048752.1">
    <property type="nucleotide sequence ID" value="NZ_SDHX01000002.1"/>
</dbReference>
<keyword evidence="7" id="KW-1185">Reference proteome</keyword>
<keyword evidence="4" id="KW-0671">Queuosine biosynthesis</keyword>
<dbReference type="GO" id="GO:0005829">
    <property type="term" value="C:cytosol"/>
    <property type="evidence" value="ECO:0007669"/>
    <property type="project" value="TreeGrafter"/>
</dbReference>
<evidence type="ECO:0000256" key="1">
    <source>
        <dbReference type="ARBA" id="ARBA00022676"/>
    </source>
</evidence>
<dbReference type="InterPro" id="IPR004803">
    <property type="entry name" value="TGT"/>
</dbReference>
<dbReference type="GO" id="GO:0008616">
    <property type="term" value="P:tRNA queuosine(34) biosynthetic process"/>
    <property type="evidence" value="ECO:0007669"/>
    <property type="project" value="UniProtKB-UniRule"/>
</dbReference>
<keyword evidence="2 4" id="KW-0808">Transferase</keyword>
<dbReference type="HAMAP" id="MF_00168">
    <property type="entry name" value="Q_tRNA_Tgt"/>
    <property type="match status" value="1"/>
</dbReference>
<comment type="caution">
    <text evidence="6">The sequence shown here is derived from an EMBL/GenBank/DDBJ whole genome shotgun (WGS) entry which is preliminary data.</text>
</comment>
<dbReference type="Proteomes" id="UP000290218">
    <property type="component" value="Unassembled WGS sequence"/>
</dbReference>
<dbReference type="GO" id="GO:0008479">
    <property type="term" value="F:tRNA-guanosine(34) queuine transglycosylase activity"/>
    <property type="evidence" value="ECO:0007669"/>
    <property type="project" value="UniProtKB-UniRule"/>
</dbReference>
<dbReference type="PANTHER" id="PTHR46499">
    <property type="entry name" value="QUEUINE TRNA-RIBOSYLTRANSFERASE"/>
    <property type="match status" value="1"/>
</dbReference>
<gene>
    <name evidence="4" type="primary">tgt</name>
    <name evidence="6" type="ORF">ESB00_15775</name>
</gene>
<reference evidence="6 7" key="1">
    <citation type="submission" date="2019-01" db="EMBL/GenBank/DDBJ databases">
        <title>Lacunisphaera sp. strain TWA-58.</title>
        <authorList>
            <person name="Chen W.-M."/>
        </authorList>
    </citation>
    <scope>NUCLEOTIDE SEQUENCE [LARGE SCALE GENOMIC DNA]</scope>
    <source>
        <strain evidence="6 7">TWA-58</strain>
    </source>
</reference>
<evidence type="ECO:0000259" key="5">
    <source>
        <dbReference type="Pfam" id="PF01702"/>
    </source>
</evidence>
<protein>
    <recommendedName>
        <fullName evidence="4">Queuine tRNA-ribosyltransferase</fullName>
        <ecNumber evidence="4">2.4.2.29</ecNumber>
    </recommendedName>
    <alternativeName>
        <fullName evidence="4">Guanine insertion enzyme</fullName>
    </alternativeName>
    <alternativeName>
        <fullName evidence="4">tRNA-guanine transglycosylase</fullName>
    </alternativeName>
</protein>